<protein>
    <submittedName>
        <fullName evidence="1">Uncharacterized protein</fullName>
    </submittedName>
</protein>
<evidence type="ECO:0000313" key="2">
    <source>
        <dbReference type="Proteomes" id="UP001321542"/>
    </source>
</evidence>
<dbReference type="EMBL" id="AP018448">
    <property type="protein sequence ID" value="BBC39098.1"/>
    <property type="molecule type" value="Genomic_DNA"/>
</dbReference>
<sequence>MAFSNAGTLTFLAAGQQVRWNYSWGSDRGFQQAGADVKTPNAGGQHVADEQGKSRFNDGTAAYFVTIANRGPGGAWHNLQGGGGA</sequence>
<reference evidence="1 2" key="2">
    <citation type="journal article" date="2023" name="ChemBioChem">
        <title>Acyltransferase Domain Exchange between Two Independent Type I Polyketide Synthases in the Same Producer Strain of Macrolide Antibiotics.</title>
        <authorList>
            <person name="Kudo F."/>
            <person name="Kishikawa K."/>
            <person name="Tsuboi K."/>
            <person name="Kido T."/>
            <person name="Usui T."/>
            <person name="Hashimoto J."/>
            <person name="Shin-Ya K."/>
            <person name="Miyanaga A."/>
            <person name="Eguchi T."/>
        </authorList>
    </citation>
    <scope>NUCLEOTIDE SEQUENCE [LARGE SCALE GENOMIC DNA]</scope>
    <source>
        <strain evidence="1 2">A-8890</strain>
    </source>
</reference>
<dbReference type="RefSeq" id="WP_286259682.1">
    <property type="nucleotide sequence ID" value="NZ_AP018448.1"/>
</dbReference>
<dbReference type="Proteomes" id="UP001321542">
    <property type="component" value="Chromosome"/>
</dbReference>
<proteinExistence type="predicted"/>
<organism evidence="1 2">
    <name type="scientific">Streptomyces graminofaciens</name>
    <dbReference type="NCBI Taxonomy" id="68212"/>
    <lineage>
        <taxon>Bacteria</taxon>
        <taxon>Bacillati</taxon>
        <taxon>Actinomycetota</taxon>
        <taxon>Actinomycetes</taxon>
        <taxon>Kitasatosporales</taxon>
        <taxon>Streptomycetaceae</taxon>
        <taxon>Streptomyces</taxon>
    </lineage>
</organism>
<accession>A0ABM7FSE0</accession>
<name>A0ABM7FSE0_9ACTN</name>
<reference evidence="1 2" key="1">
    <citation type="journal article" date="2010" name="ChemBioChem">
        <title>Cloning and characterization of the biosynthetic gene cluster of 16-membered macrolide antibiotic FD-891: involvement of a dual functional cytochrome P450 monooxygenase catalyzing epoxidation and hydroxylation.</title>
        <authorList>
            <person name="Kudo F."/>
            <person name="Motegi A."/>
            <person name="Mizoue K."/>
            <person name="Eguchi T."/>
        </authorList>
    </citation>
    <scope>NUCLEOTIDE SEQUENCE [LARGE SCALE GENOMIC DNA]</scope>
    <source>
        <strain evidence="1 2">A-8890</strain>
    </source>
</reference>
<keyword evidence="2" id="KW-1185">Reference proteome</keyword>
<evidence type="ECO:0000313" key="1">
    <source>
        <dbReference type="EMBL" id="BBC39098.1"/>
    </source>
</evidence>
<gene>
    <name evidence="1" type="ORF">SGFS_103920</name>
</gene>